<comment type="caution">
    <text evidence="9">The sequence shown here is derived from an EMBL/GenBank/DDBJ whole genome shotgun (WGS) entry which is preliminary data.</text>
</comment>
<dbReference type="InterPro" id="IPR006558">
    <property type="entry name" value="LamG-like"/>
</dbReference>
<dbReference type="InterPro" id="IPR008979">
    <property type="entry name" value="Galactose-bd-like_sf"/>
</dbReference>
<keyword evidence="2" id="KW-0624">Polysaccharide degradation</keyword>
<evidence type="ECO:0000256" key="3">
    <source>
        <dbReference type="ARBA" id="ARBA00022729"/>
    </source>
</evidence>
<dbReference type="Gene3D" id="2.60.120.200">
    <property type="match status" value="2"/>
</dbReference>
<feature type="domain" description="F5/8 type C" evidence="8">
    <location>
        <begin position="322"/>
        <end position="461"/>
    </location>
</feature>
<keyword evidence="7" id="KW-0326">Glycosidase</keyword>
<dbReference type="RefSeq" id="WP_210352339.1">
    <property type="nucleotide sequence ID" value="NZ_JAEQMU010000001.1"/>
</dbReference>
<dbReference type="InterPro" id="IPR052176">
    <property type="entry name" value="Glycosyl_Hydrlase_43_Enz"/>
</dbReference>
<dbReference type="Gene3D" id="2.115.10.20">
    <property type="entry name" value="Glycosyl hydrolase domain, family 43"/>
    <property type="match status" value="1"/>
</dbReference>
<sequence length="1140" mass="128330">MRKHIFIVLLSGCLSIFKTEAQVLKAHQHPKLLNPILPGYFADPTIKKIGDTYYIYATTDGTGWGAGPSQVWTSKDFLNWTIQPMNWPNTHWYWAPDMTQGYDGRYYLYYSQPVEIFGAVSDTPVGPWVSIAPEGKSVIPNYLIPGVITLDAQSFTDDDGRIYMFWGTWGIYPDHGCAVGLLNKDMKSFEKIDLIPNTVAKEFFEAPIMFKRNNVYYMMYSSGHCEDHTYRVQYVKSTTGPMGPFEYPDENPILVTNEDGSIHGPGHHSILEEDGRFFIVYHRHNNPHSGGGFHRQVAVDELFFTADGNIEKVKPTHKGIQDLIKGKGPEDLALGKPVKASSYYNEDFRPSFAVDQNNGTLWRAEENHQSAWMSVDLGQAQDVQTVSIQFEYPTYAYQYTVETSLDGHNWTLFVDRSENNRWGSPILEHGQVKARYVRLNILNTQLKGLPRGVWNMMVYGTRMKQETIWSDPQTMPEITRTFGNLLHLDAGGYQEGQRLSIIENKGILGDKIKSEQTVLVKNYQGRKAFFFNGATAFRSTFAVPQSLEGNSPYTVSMWVNNPTVGRFEDVLAWSKGGQDLTKAVFGVGNDPQRGAVVHGSWPDLGFKQAPSADQWHHVVISFDGYIERLFVDNVLQREENRMLFVRTADSFVIGASDAFDNNFSGYLADLQLYNKGLSSEEISALYMQQASQSSFFAIQTDDLDLGAVHVLKNHGSDTGETIRLADATVKIFGKRTALEMEKIADPKLQTILKSEAYTLDFDLFDGKQWNHYILIHNKDNNVLYINGQLTKVSKLKNIFAIKDNLVEVKSAIHFFNAYRGALSATEALGRYHIWQSMSKGVLDGYKPTISIAPRYVNDTDVFVQLADSKDGLSYLFSSGTSSSGWIDKSYYLFSEGQTDKAVQVIVKDEFGNVSETLSVVLPTHKPMVLPGVQSVDRFALPTVKIPFWDAFETSPNLDSTKTNIELSDAVWTIGSKHTKWEDAELLPPFVYKELSGDFTLQVKVDDVVGLSTQTRSSSESGIMIQDPAITGSYINNTILTGWNLGNLARSVGHRHQEGNTGSGLNFDPYIQVQKVGAYFFIRSSVDGKKWEDLPNTPFKREDLMNKKLKVGLYQIATNNQEGYGNFSDVKFFLNNSLFSK</sequence>
<keyword evidence="6" id="KW-0119">Carbohydrate metabolism</keyword>
<evidence type="ECO:0000313" key="9">
    <source>
        <dbReference type="EMBL" id="MFD2556625.1"/>
    </source>
</evidence>
<dbReference type="Pfam" id="PF04616">
    <property type="entry name" value="Glyco_hydro_43"/>
    <property type="match status" value="1"/>
</dbReference>
<evidence type="ECO:0000256" key="7">
    <source>
        <dbReference type="ARBA" id="ARBA00023295"/>
    </source>
</evidence>
<accession>A0ABW5L978</accession>
<dbReference type="InterPro" id="IPR023296">
    <property type="entry name" value="Glyco_hydro_beta-prop_sf"/>
</dbReference>
<dbReference type="SUPFAM" id="SSF75005">
    <property type="entry name" value="Arabinanase/levansucrase/invertase"/>
    <property type="match status" value="1"/>
</dbReference>
<protein>
    <submittedName>
        <fullName evidence="9">Family 43 glycosylhydrolase</fullName>
    </submittedName>
</protein>
<dbReference type="SUPFAM" id="SSF49899">
    <property type="entry name" value="Concanavalin A-like lectins/glucanases"/>
    <property type="match status" value="1"/>
</dbReference>
<dbReference type="SMART" id="SM00560">
    <property type="entry name" value="LamGL"/>
    <property type="match status" value="1"/>
</dbReference>
<evidence type="ECO:0000256" key="1">
    <source>
        <dbReference type="ARBA" id="ARBA00009865"/>
    </source>
</evidence>
<dbReference type="Pfam" id="PF13385">
    <property type="entry name" value="Laminin_G_3"/>
    <property type="match status" value="1"/>
</dbReference>
<keyword evidence="2" id="KW-0858">Xylan degradation</keyword>
<proteinExistence type="inferred from homology"/>
<dbReference type="Gene3D" id="2.60.120.260">
    <property type="entry name" value="Galactose-binding domain-like"/>
    <property type="match status" value="1"/>
</dbReference>
<dbReference type="InterPro" id="IPR000421">
    <property type="entry name" value="FA58C"/>
</dbReference>
<dbReference type="PROSITE" id="PS50022">
    <property type="entry name" value="FA58C_3"/>
    <property type="match status" value="1"/>
</dbReference>
<dbReference type="PANTHER" id="PTHR43772">
    <property type="entry name" value="ENDO-1,4-BETA-XYLANASE"/>
    <property type="match status" value="1"/>
</dbReference>
<evidence type="ECO:0000256" key="4">
    <source>
        <dbReference type="ARBA" id="ARBA00022801"/>
    </source>
</evidence>
<gene>
    <name evidence="9" type="ORF">ACFSQW_19680</name>
</gene>
<keyword evidence="4" id="KW-0378">Hydrolase</keyword>
<keyword evidence="3" id="KW-0732">Signal</keyword>
<dbReference type="Proteomes" id="UP001597440">
    <property type="component" value="Unassembled WGS sequence"/>
</dbReference>
<dbReference type="SUPFAM" id="SSF49785">
    <property type="entry name" value="Galactose-binding domain-like"/>
    <property type="match status" value="1"/>
</dbReference>
<comment type="similarity">
    <text evidence="1">Belongs to the glycosyl hydrolase 43 family.</text>
</comment>
<keyword evidence="5" id="KW-1015">Disulfide bond</keyword>
<reference evidence="10" key="1">
    <citation type="journal article" date="2019" name="Int. J. Syst. Evol. Microbiol.">
        <title>The Global Catalogue of Microorganisms (GCM) 10K type strain sequencing project: providing services to taxonomists for standard genome sequencing and annotation.</title>
        <authorList>
            <consortium name="The Broad Institute Genomics Platform"/>
            <consortium name="The Broad Institute Genome Sequencing Center for Infectious Disease"/>
            <person name="Wu L."/>
            <person name="Ma J."/>
        </authorList>
    </citation>
    <scope>NUCLEOTIDE SEQUENCE [LARGE SCALE GENOMIC DNA]</scope>
    <source>
        <strain evidence="10">KCTC 52298</strain>
    </source>
</reference>
<evidence type="ECO:0000256" key="5">
    <source>
        <dbReference type="ARBA" id="ARBA00023157"/>
    </source>
</evidence>
<dbReference type="Pfam" id="PF00754">
    <property type="entry name" value="F5_F8_type_C"/>
    <property type="match status" value="1"/>
</dbReference>
<dbReference type="InterPro" id="IPR013320">
    <property type="entry name" value="ConA-like_dom_sf"/>
</dbReference>
<dbReference type="EMBL" id="JBHULD010000018">
    <property type="protein sequence ID" value="MFD2556625.1"/>
    <property type="molecule type" value="Genomic_DNA"/>
</dbReference>
<dbReference type="PANTHER" id="PTHR43772:SF2">
    <property type="entry name" value="PUTATIVE (AFU_ORTHOLOGUE AFUA_2G04480)-RELATED"/>
    <property type="match status" value="1"/>
</dbReference>
<evidence type="ECO:0000256" key="6">
    <source>
        <dbReference type="ARBA" id="ARBA00023277"/>
    </source>
</evidence>
<keyword evidence="10" id="KW-1185">Reference proteome</keyword>
<evidence type="ECO:0000313" key="10">
    <source>
        <dbReference type="Proteomes" id="UP001597440"/>
    </source>
</evidence>
<dbReference type="CDD" id="cd18608">
    <property type="entry name" value="GH43_F5-8_typeC-like"/>
    <property type="match status" value="1"/>
</dbReference>
<dbReference type="InterPro" id="IPR006710">
    <property type="entry name" value="Glyco_hydro_43"/>
</dbReference>
<name>A0ABW5L978_9SPHI</name>
<organism evidence="9 10">
    <name type="scientific">Sphingobacterium tabacisoli</name>
    <dbReference type="NCBI Taxonomy" id="2044855"/>
    <lineage>
        <taxon>Bacteria</taxon>
        <taxon>Pseudomonadati</taxon>
        <taxon>Bacteroidota</taxon>
        <taxon>Sphingobacteriia</taxon>
        <taxon>Sphingobacteriales</taxon>
        <taxon>Sphingobacteriaceae</taxon>
        <taxon>Sphingobacterium</taxon>
    </lineage>
</organism>
<evidence type="ECO:0000256" key="2">
    <source>
        <dbReference type="ARBA" id="ARBA00022651"/>
    </source>
</evidence>
<evidence type="ECO:0000259" key="8">
    <source>
        <dbReference type="PROSITE" id="PS50022"/>
    </source>
</evidence>